<dbReference type="EMBL" id="MU150260">
    <property type="protein sequence ID" value="KAF9463647.1"/>
    <property type="molecule type" value="Genomic_DNA"/>
</dbReference>
<dbReference type="Gene3D" id="3.80.10.10">
    <property type="entry name" value="Ribonuclease Inhibitor"/>
    <property type="match status" value="1"/>
</dbReference>
<protein>
    <recommendedName>
        <fullName evidence="3">F-box domain-containing protein</fullName>
    </recommendedName>
</protein>
<dbReference type="SUPFAM" id="SSF52047">
    <property type="entry name" value="RNI-like"/>
    <property type="match status" value="1"/>
</dbReference>
<organism evidence="1 2">
    <name type="scientific">Collybia nuda</name>
    <dbReference type="NCBI Taxonomy" id="64659"/>
    <lineage>
        <taxon>Eukaryota</taxon>
        <taxon>Fungi</taxon>
        <taxon>Dikarya</taxon>
        <taxon>Basidiomycota</taxon>
        <taxon>Agaricomycotina</taxon>
        <taxon>Agaricomycetes</taxon>
        <taxon>Agaricomycetidae</taxon>
        <taxon>Agaricales</taxon>
        <taxon>Tricholomatineae</taxon>
        <taxon>Clitocybaceae</taxon>
        <taxon>Collybia</taxon>
    </lineage>
</organism>
<sequence>MMRTDSELNSIEPRLFDLPNVLGHNDWSLSDAAELEAQRLLAAAQHRLALFEAETPPNLAGNAEVRRAALTEKAQLYRTAIAPHRKLPNEILTEIFFAASDKVTVPAANIDSKPPWTLFRVCKRWREIALTTPKLWTYIRLYYQDKGEDDRWLDMSKAVLARSEGKLMTLRITGERSRGYTAGWTQLTPLAKAFREIVIPNAHRLQKFRIDASSQELIEIFNIASPEWASLRHLILSCSAKNMAPRGIVKVFENAPHLRTLKSYLKMFSGSGYHFPWAHITKLDMPYSKLHPYAALEILRKCPNIETCILSFSDNMFDSSHKYIPSTNTPREDQSPVTLPALKLLDVDIYKCSSFILFLGPLVLPQLTTLSIDGETVMVPDPWNPEYIPIIARFERLEKISLNISVPSIDIDALIKQITPLLTEFSIPRGDVLSISTLSSITSGELLPNLKELHCKITDDTLRAHLDMVERRKAIKANFRWAHSEATFRKEGGEYGVRFKALEESGRLSCDFRA</sequence>
<evidence type="ECO:0008006" key="3">
    <source>
        <dbReference type="Google" id="ProtNLM"/>
    </source>
</evidence>
<gene>
    <name evidence="1" type="ORF">BDZ94DRAFT_1321603</name>
</gene>
<dbReference type="PANTHER" id="PTHR38926">
    <property type="entry name" value="F-BOX DOMAIN CONTAINING PROTEIN, EXPRESSED"/>
    <property type="match status" value="1"/>
</dbReference>
<keyword evidence="2" id="KW-1185">Reference proteome</keyword>
<proteinExistence type="predicted"/>
<reference evidence="1" key="1">
    <citation type="submission" date="2020-11" db="EMBL/GenBank/DDBJ databases">
        <authorList>
            <consortium name="DOE Joint Genome Institute"/>
            <person name="Ahrendt S."/>
            <person name="Riley R."/>
            <person name="Andreopoulos W."/>
            <person name="Labutti K."/>
            <person name="Pangilinan J."/>
            <person name="Ruiz-Duenas F.J."/>
            <person name="Barrasa J.M."/>
            <person name="Sanchez-Garcia M."/>
            <person name="Camarero S."/>
            <person name="Miyauchi S."/>
            <person name="Serrano A."/>
            <person name="Linde D."/>
            <person name="Babiker R."/>
            <person name="Drula E."/>
            <person name="Ayuso-Fernandez I."/>
            <person name="Pacheco R."/>
            <person name="Padilla G."/>
            <person name="Ferreira P."/>
            <person name="Barriuso J."/>
            <person name="Kellner H."/>
            <person name="Castanera R."/>
            <person name="Alfaro M."/>
            <person name="Ramirez L."/>
            <person name="Pisabarro A.G."/>
            <person name="Kuo A."/>
            <person name="Tritt A."/>
            <person name="Lipzen A."/>
            <person name="He G."/>
            <person name="Yan M."/>
            <person name="Ng V."/>
            <person name="Cullen D."/>
            <person name="Martin F."/>
            <person name="Rosso M.-N."/>
            <person name="Henrissat B."/>
            <person name="Hibbett D."/>
            <person name="Martinez A.T."/>
            <person name="Grigoriev I.V."/>
        </authorList>
    </citation>
    <scope>NUCLEOTIDE SEQUENCE</scope>
    <source>
        <strain evidence="1">CBS 247.69</strain>
    </source>
</reference>
<evidence type="ECO:0000313" key="1">
    <source>
        <dbReference type="EMBL" id="KAF9463647.1"/>
    </source>
</evidence>
<accession>A0A9P5Y7N0</accession>
<dbReference type="AlphaFoldDB" id="A0A9P5Y7N0"/>
<name>A0A9P5Y7N0_9AGAR</name>
<dbReference type="PANTHER" id="PTHR38926:SF5">
    <property type="entry name" value="F-BOX AND LEUCINE-RICH REPEAT PROTEIN 6"/>
    <property type="match status" value="1"/>
</dbReference>
<dbReference type="OrthoDB" id="3270987at2759"/>
<evidence type="ECO:0000313" key="2">
    <source>
        <dbReference type="Proteomes" id="UP000807353"/>
    </source>
</evidence>
<dbReference type="Proteomes" id="UP000807353">
    <property type="component" value="Unassembled WGS sequence"/>
</dbReference>
<dbReference type="Gene3D" id="1.20.1280.50">
    <property type="match status" value="1"/>
</dbReference>
<comment type="caution">
    <text evidence="1">The sequence shown here is derived from an EMBL/GenBank/DDBJ whole genome shotgun (WGS) entry which is preliminary data.</text>
</comment>
<dbReference type="InterPro" id="IPR032675">
    <property type="entry name" value="LRR_dom_sf"/>
</dbReference>